<protein>
    <recommendedName>
        <fullName evidence="1">DUF6603 domain-containing protein</fullName>
    </recommendedName>
</protein>
<accession>A0A286AL34</accession>
<proteinExistence type="predicted"/>
<evidence type="ECO:0000313" key="2">
    <source>
        <dbReference type="EMBL" id="SOD22621.1"/>
    </source>
</evidence>
<dbReference type="Proteomes" id="UP000219335">
    <property type="component" value="Unassembled WGS sequence"/>
</dbReference>
<dbReference type="RefSeq" id="WP_097107512.1">
    <property type="nucleotide sequence ID" value="NZ_OCMU01000004.1"/>
</dbReference>
<organism evidence="2 3">
    <name type="scientific">Nitrosomonas ureae</name>
    <dbReference type="NCBI Taxonomy" id="44577"/>
    <lineage>
        <taxon>Bacteria</taxon>
        <taxon>Pseudomonadati</taxon>
        <taxon>Pseudomonadota</taxon>
        <taxon>Betaproteobacteria</taxon>
        <taxon>Nitrosomonadales</taxon>
        <taxon>Nitrosomonadaceae</taxon>
        <taxon>Nitrosomonas</taxon>
    </lineage>
</organism>
<reference evidence="2 3" key="1">
    <citation type="submission" date="2017-09" db="EMBL/GenBank/DDBJ databases">
        <authorList>
            <person name="Ehlers B."/>
            <person name="Leendertz F.H."/>
        </authorList>
    </citation>
    <scope>NUCLEOTIDE SEQUENCE [LARGE SCALE GENOMIC DNA]</scope>
    <source>
        <strain evidence="2 3">Nm42</strain>
    </source>
</reference>
<name>A0A286AL34_9PROT</name>
<feature type="domain" description="DUF6603" evidence="1">
    <location>
        <begin position="424"/>
        <end position="996"/>
    </location>
</feature>
<gene>
    <name evidence="2" type="ORF">SAMN06297164_3530</name>
</gene>
<dbReference type="AlphaFoldDB" id="A0A286AL34"/>
<dbReference type="EMBL" id="OCMU01000004">
    <property type="protein sequence ID" value="SOD22621.1"/>
    <property type="molecule type" value="Genomic_DNA"/>
</dbReference>
<evidence type="ECO:0000313" key="3">
    <source>
        <dbReference type="Proteomes" id="UP000219335"/>
    </source>
</evidence>
<evidence type="ECO:0000259" key="1">
    <source>
        <dbReference type="Pfam" id="PF20248"/>
    </source>
</evidence>
<dbReference type="InterPro" id="IPR046538">
    <property type="entry name" value="DUF6603"/>
</dbReference>
<dbReference type="Pfam" id="PF20248">
    <property type="entry name" value="DUF6603"/>
    <property type="match status" value="1"/>
</dbReference>
<sequence>MAQQNALQSIVTQASLAIARLHTINSPERAVQFFRQLGYDLSPGMFGGTLPALATHADELVVAVGLLAGASGEEEVAGAIVNLMSRLSTTMEAISQLHIQLQASGGAGVPNITEFPRRLSDFLILDYFHHQKPELHETLHLLGLIDNEPNAAPGQTTRLINWNRFGQFLNEPGRIFNDVYRWDSDFDITTFLARLEGLMGAVSLPGGLYPQSETARAALGNALSDLPELRLPIFQKGLTPETYSQFGITFSPAEAKAGKKKGIALLPYLIGTTKFEFEVCDRGELAFEQTADIRGIGIVVRPPFSAEGLNLTGSIHFAVKIREKPDRSEEIILIGSQGGTRLSIKGLGINWFVEGPPDKLDLGMEGEIQALRLVIAGGEGDGFLQKILSGLNVKAEAGFAFGISLQSGFTFRGGSKLTLDLGTHLDLGAIKVDALRFALSPANDNIGLEAGALLKFDIGPMQAVVENIGLRAALHFRPGNLGPADLDIAFMPPNGVGLSLDAGGFKGGGFLLFNEEKGEYAGALQLDFKGMFSVKAIGIINTKMPDGSAGFSLLIIITAEFTPIQLSFGFTLNGVGGIIGLNRTIFVSALAEGVRTNAIKSILFPENIVANISRIISDIKQFFPPMEDHFVIGPMGKLGWGTPSIITVELGLLLDLPNPMFAIVGVLKAVLPHESAPLLRLQVNFIGILDFDHGYIFFRADLYDSRLLLFSITGSMAFLVSWGEQKTFALSVGGFHPDFRDFPSIPAVPDGFRNMARIGISLLSDDNPRLKIECYFAVTSNTVQFGAKVELYAEAIGFNVYGFLGYDVLFQFDPFRFIAGLSGCIALREDTSVISGINILAQLAGPTLWDARGEASLKFLIIKISVNFHVTWGDPPLAIEPATEDLLALLKRELADTRNWRAELPPRNHFGVTLKKIEPPAGEELLIVYPSGVLTFSQRSLPLEGYVIQKYGNKKPLKENSFTLSNANSNGKVIPADFKGVREQFAPGNFSELSDSDKLSRKSFEQLPSGFKLTTTSDLLVAAPVSRPVRYELNYLRRKQFLLIFVGIIDLATRTYNRLVKSSPVRQSALSHQQTRKSLNAPAEVFLPQEMFALASMVNLKSHLHDGQNAVLFATQAEAYQKHQEIISQNPTLAGQIQVVSHYELNQG</sequence>